<dbReference type="Pfam" id="PF00797">
    <property type="entry name" value="Acetyltransf_2"/>
    <property type="match status" value="1"/>
</dbReference>
<evidence type="ECO:0000256" key="2">
    <source>
        <dbReference type="RuleBase" id="RU003452"/>
    </source>
</evidence>
<evidence type="ECO:0000313" key="4">
    <source>
        <dbReference type="Proteomes" id="UP001498476"/>
    </source>
</evidence>
<comment type="caution">
    <text evidence="3">The sequence shown here is derived from an EMBL/GenBank/DDBJ whole genome shotgun (WGS) entry which is preliminary data.</text>
</comment>
<evidence type="ECO:0000256" key="1">
    <source>
        <dbReference type="ARBA" id="ARBA00006547"/>
    </source>
</evidence>
<dbReference type="InterPro" id="IPR001447">
    <property type="entry name" value="Arylamine_N-AcTrfase"/>
</dbReference>
<dbReference type="PANTHER" id="PTHR11786:SF0">
    <property type="entry name" value="ARYLAMINE N-ACETYLTRANSFERASE 4-RELATED"/>
    <property type="match status" value="1"/>
</dbReference>
<dbReference type="PRINTS" id="PR01543">
    <property type="entry name" value="ANATRNSFRASE"/>
</dbReference>
<dbReference type="Proteomes" id="UP001498476">
    <property type="component" value="Unassembled WGS sequence"/>
</dbReference>
<accession>A0ABR1H755</accession>
<name>A0ABR1H755_9HYPO</name>
<organism evidence="3 4">
    <name type="scientific">Neonectria punicea</name>
    <dbReference type="NCBI Taxonomy" id="979145"/>
    <lineage>
        <taxon>Eukaryota</taxon>
        <taxon>Fungi</taxon>
        <taxon>Dikarya</taxon>
        <taxon>Ascomycota</taxon>
        <taxon>Pezizomycotina</taxon>
        <taxon>Sordariomycetes</taxon>
        <taxon>Hypocreomycetidae</taxon>
        <taxon>Hypocreales</taxon>
        <taxon>Nectriaceae</taxon>
        <taxon>Neonectria</taxon>
    </lineage>
</organism>
<dbReference type="SUPFAM" id="SSF54001">
    <property type="entry name" value="Cysteine proteinases"/>
    <property type="match status" value="1"/>
</dbReference>
<protein>
    <recommendedName>
        <fullName evidence="5">Arylamine N-acetyltransferase</fullName>
    </recommendedName>
</protein>
<keyword evidence="2" id="KW-0808">Transferase</keyword>
<dbReference type="EMBL" id="JAZAVJ010000064">
    <property type="protein sequence ID" value="KAK7416782.1"/>
    <property type="molecule type" value="Genomic_DNA"/>
</dbReference>
<dbReference type="PANTHER" id="PTHR11786">
    <property type="entry name" value="N-HYDROXYARYLAMINE O-ACETYLTRANSFERASE"/>
    <property type="match status" value="1"/>
</dbReference>
<reference evidence="3 4" key="1">
    <citation type="journal article" date="2025" name="Microbiol. Resour. Announc.">
        <title>Draft genome sequences for Neonectria magnoliae and Neonectria punicea, canker pathogens of Liriodendron tulipifera and Acer saccharum in West Virginia.</title>
        <authorList>
            <person name="Petronek H.M."/>
            <person name="Kasson M.T."/>
            <person name="Metheny A.M."/>
            <person name="Stauder C.M."/>
            <person name="Lovett B."/>
            <person name="Lynch S.C."/>
            <person name="Garnas J.R."/>
            <person name="Kasson L.R."/>
            <person name="Stajich J.E."/>
        </authorList>
    </citation>
    <scope>NUCLEOTIDE SEQUENCE [LARGE SCALE GENOMIC DNA]</scope>
    <source>
        <strain evidence="3 4">NRRL 64653</strain>
    </source>
</reference>
<proteinExistence type="inferred from homology"/>
<dbReference type="Gene3D" id="3.30.2140.20">
    <property type="match status" value="1"/>
</dbReference>
<evidence type="ECO:0000313" key="3">
    <source>
        <dbReference type="EMBL" id="KAK7416782.1"/>
    </source>
</evidence>
<keyword evidence="4" id="KW-1185">Reference proteome</keyword>
<sequence>MLNEEQIDQYLNHIGFPRDEHPKDPLELLAELQQRQIERVPFENLSLLYSTKRLLSLDLNELFQKIVVRGRGGYCLENNNFFGAVLRCLGSDSIYAAGRVKQPTTGKAGWIGWSHLVNLVKIDNIRYLVDVGHGSACPTRPVPLGGVVVARIASQQFKAEFTQLPQHSDPAQRLWVYSHRNCQDLQWVEAYCFTETEYFSTDFDSMNLYPMTSPRSFVTQNVLAQRFLMDDGGKHLAGFVALYGNRIKRSLWGKEEVLRTFRNEDERIEAVNRWFRIRLGTDEKEAIKGHVSELRIEK</sequence>
<evidence type="ECO:0008006" key="5">
    <source>
        <dbReference type="Google" id="ProtNLM"/>
    </source>
</evidence>
<gene>
    <name evidence="3" type="ORF">QQX98_004975</name>
</gene>
<dbReference type="InterPro" id="IPR053710">
    <property type="entry name" value="Arylamine_NAT_domain_sf"/>
</dbReference>
<dbReference type="InterPro" id="IPR038765">
    <property type="entry name" value="Papain-like_cys_pep_sf"/>
</dbReference>
<comment type="similarity">
    <text evidence="1 2">Belongs to the arylamine N-acetyltransferase family.</text>
</comment>
<keyword evidence="2" id="KW-0012">Acyltransferase</keyword>